<dbReference type="EMBL" id="JAUEPN010000002">
    <property type="protein sequence ID" value="KAK3299075.1"/>
    <property type="molecule type" value="Genomic_DNA"/>
</dbReference>
<feature type="compositionally biased region" description="Low complexity" evidence="6">
    <location>
        <begin position="1"/>
        <end position="20"/>
    </location>
</feature>
<dbReference type="PANTHER" id="PTHR15741:SF39">
    <property type="entry name" value="BHLH TRANSCRIPTION FACTOR (EUROFUNG)"/>
    <property type="match status" value="1"/>
</dbReference>
<keyword evidence="3" id="KW-0238">DNA-binding</keyword>
<dbReference type="SMART" id="SM00353">
    <property type="entry name" value="HLH"/>
    <property type="match status" value="1"/>
</dbReference>
<feature type="domain" description="BHLH" evidence="7">
    <location>
        <begin position="34"/>
        <end position="85"/>
    </location>
</feature>
<keyword evidence="5" id="KW-0539">Nucleus</keyword>
<dbReference type="RefSeq" id="XP_062662589.1">
    <property type="nucleotide sequence ID" value="XM_062802161.1"/>
</dbReference>
<sequence>MTNSAPSSPSPSLSPTSANLKAAAGEKRRLTEKEKKANHLASEKKRREHIRDQFDRLSNIVPGLEGRARSEGLVLQSTIEYIRKLMLARRELIQNLEANGVEVPVDHKRWFFDDDWEAQMEKSITGSKGGGSSPGGSLQEGRTVQDLIPNEIEET</sequence>
<dbReference type="GO" id="GO:0000978">
    <property type="term" value="F:RNA polymerase II cis-regulatory region sequence-specific DNA binding"/>
    <property type="evidence" value="ECO:0007669"/>
    <property type="project" value="TreeGrafter"/>
</dbReference>
<comment type="subcellular location">
    <subcellularLocation>
        <location evidence="1">Nucleus</location>
    </subcellularLocation>
</comment>
<feature type="region of interest" description="Disordered" evidence="6">
    <location>
        <begin position="1"/>
        <end position="47"/>
    </location>
</feature>
<comment type="caution">
    <text evidence="8">The sequence shown here is derived from an EMBL/GenBank/DDBJ whole genome shotgun (WGS) entry which is preliminary data.</text>
</comment>
<feature type="compositionally biased region" description="Basic and acidic residues" evidence="6">
    <location>
        <begin position="24"/>
        <end position="47"/>
    </location>
</feature>
<dbReference type="Pfam" id="PF00010">
    <property type="entry name" value="HLH"/>
    <property type="match status" value="1"/>
</dbReference>
<gene>
    <name evidence="8" type="ORF">B0H64DRAFT_371470</name>
</gene>
<dbReference type="GO" id="GO:0005634">
    <property type="term" value="C:nucleus"/>
    <property type="evidence" value="ECO:0007669"/>
    <property type="project" value="UniProtKB-SubCell"/>
</dbReference>
<keyword evidence="9" id="KW-1185">Reference proteome</keyword>
<evidence type="ECO:0000313" key="8">
    <source>
        <dbReference type="EMBL" id="KAK3299075.1"/>
    </source>
</evidence>
<evidence type="ECO:0000256" key="6">
    <source>
        <dbReference type="SAM" id="MobiDB-lite"/>
    </source>
</evidence>
<reference evidence="8" key="2">
    <citation type="submission" date="2023-06" db="EMBL/GenBank/DDBJ databases">
        <authorList>
            <consortium name="Lawrence Berkeley National Laboratory"/>
            <person name="Haridas S."/>
            <person name="Hensen N."/>
            <person name="Bonometti L."/>
            <person name="Westerberg I."/>
            <person name="Brannstrom I.O."/>
            <person name="Guillou S."/>
            <person name="Cros-Aarteil S."/>
            <person name="Calhoun S."/>
            <person name="Kuo A."/>
            <person name="Mondo S."/>
            <person name="Pangilinan J."/>
            <person name="Riley R."/>
            <person name="Labutti K."/>
            <person name="Andreopoulos B."/>
            <person name="Lipzen A."/>
            <person name="Chen C."/>
            <person name="Yanf M."/>
            <person name="Daum C."/>
            <person name="Ng V."/>
            <person name="Clum A."/>
            <person name="Steindorff A."/>
            <person name="Ohm R."/>
            <person name="Martin F."/>
            <person name="Silar P."/>
            <person name="Natvig D."/>
            <person name="Lalanne C."/>
            <person name="Gautier V."/>
            <person name="Ament-Velasquez S.L."/>
            <person name="Kruys A."/>
            <person name="Hutchinson M.I."/>
            <person name="Powell A.J."/>
            <person name="Barry K."/>
            <person name="Miller A.N."/>
            <person name="Grigoriev I.V."/>
            <person name="Debuchy R."/>
            <person name="Gladieux P."/>
            <person name="Thoren M.H."/>
            <person name="Johannesson H."/>
        </authorList>
    </citation>
    <scope>NUCLEOTIDE SEQUENCE</scope>
    <source>
        <strain evidence="8">CBS 168.71</strain>
    </source>
</reference>
<proteinExistence type="predicted"/>
<dbReference type="PROSITE" id="PS50888">
    <property type="entry name" value="BHLH"/>
    <property type="match status" value="1"/>
</dbReference>
<evidence type="ECO:0000256" key="5">
    <source>
        <dbReference type="ARBA" id="ARBA00023242"/>
    </source>
</evidence>
<feature type="region of interest" description="Disordered" evidence="6">
    <location>
        <begin position="121"/>
        <end position="155"/>
    </location>
</feature>
<dbReference type="InterPro" id="IPR036638">
    <property type="entry name" value="HLH_DNA-bd_sf"/>
</dbReference>
<dbReference type="Proteomes" id="UP001278766">
    <property type="component" value="Unassembled WGS sequence"/>
</dbReference>
<dbReference type="GO" id="GO:0000981">
    <property type="term" value="F:DNA-binding transcription factor activity, RNA polymerase II-specific"/>
    <property type="evidence" value="ECO:0007669"/>
    <property type="project" value="TreeGrafter"/>
</dbReference>
<evidence type="ECO:0000256" key="3">
    <source>
        <dbReference type="ARBA" id="ARBA00023125"/>
    </source>
</evidence>
<dbReference type="GO" id="GO:0046983">
    <property type="term" value="F:protein dimerization activity"/>
    <property type="evidence" value="ECO:0007669"/>
    <property type="project" value="InterPro"/>
</dbReference>
<dbReference type="AlphaFoldDB" id="A0AAE0LVP3"/>
<accession>A0AAE0LVP3</accession>
<keyword evidence="4" id="KW-0804">Transcription</keyword>
<dbReference type="InterPro" id="IPR052207">
    <property type="entry name" value="Max-like/E-box_TFs"/>
</dbReference>
<protein>
    <recommendedName>
        <fullName evidence="7">BHLH domain-containing protein</fullName>
    </recommendedName>
</protein>
<keyword evidence="2" id="KW-0805">Transcription regulation</keyword>
<dbReference type="InterPro" id="IPR011598">
    <property type="entry name" value="bHLH_dom"/>
</dbReference>
<dbReference type="GeneID" id="87839109"/>
<name>A0AAE0LVP3_9PEZI</name>
<dbReference type="SUPFAM" id="SSF47459">
    <property type="entry name" value="HLH, helix-loop-helix DNA-binding domain"/>
    <property type="match status" value="1"/>
</dbReference>
<reference evidence="8" key="1">
    <citation type="journal article" date="2023" name="Mol. Phylogenet. Evol.">
        <title>Genome-scale phylogeny and comparative genomics of the fungal order Sordariales.</title>
        <authorList>
            <person name="Hensen N."/>
            <person name="Bonometti L."/>
            <person name="Westerberg I."/>
            <person name="Brannstrom I.O."/>
            <person name="Guillou S."/>
            <person name="Cros-Aarteil S."/>
            <person name="Calhoun S."/>
            <person name="Haridas S."/>
            <person name="Kuo A."/>
            <person name="Mondo S."/>
            <person name="Pangilinan J."/>
            <person name="Riley R."/>
            <person name="LaButti K."/>
            <person name="Andreopoulos B."/>
            <person name="Lipzen A."/>
            <person name="Chen C."/>
            <person name="Yan M."/>
            <person name="Daum C."/>
            <person name="Ng V."/>
            <person name="Clum A."/>
            <person name="Steindorff A."/>
            <person name="Ohm R.A."/>
            <person name="Martin F."/>
            <person name="Silar P."/>
            <person name="Natvig D.O."/>
            <person name="Lalanne C."/>
            <person name="Gautier V."/>
            <person name="Ament-Velasquez S.L."/>
            <person name="Kruys A."/>
            <person name="Hutchinson M.I."/>
            <person name="Powell A.J."/>
            <person name="Barry K."/>
            <person name="Miller A.N."/>
            <person name="Grigoriev I.V."/>
            <person name="Debuchy R."/>
            <person name="Gladieux P."/>
            <person name="Hiltunen Thoren M."/>
            <person name="Johannesson H."/>
        </authorList>
    </citation>
    <scope>NUCLEOTIDE SEQUENCE</scope>
    <source>
        <strain evidence="8">CBS 168.71</strain>
    </source>
</reference>
<dbReference type="PANTHER" id="PTHR15741">
    <property type="entry name" value="BASIC HELIX-LOOP-HELIX ZIP TRANSCRIPTION FACTOR"/>
    <property type="match status" value="1"/>
</dbReference>
<evidence type="ECO:0000259" key="7">
    <source>
        <dbReference type="PROSITE" id="PS50888"/>
    </source>
</evidence>
<organism evidence="8 9">
    <name type="scientific">Chaetomium fimeti</name>
    <dbReference type="NCBI Taxonomy" id="1854472"/>
    <lineage>
        <taxon>Eukaryota</taxon>
        <taxon>Fungi</taxon>
        <taxon>Dikarya</taxon>
        <taxon>Ascomycota</taxon>
        <taxon>Pezizomycotina</taxon>
        <taxon>Sordariomycetes</taxon>
        <taxon>Sordariomycetidae</taxon>
        <taxon>Sordariales</taxon>
        <taxon>Chaetomiaceae</taxon>
        <taxon>Chaetomium</taxon>
    </lineage>
</organism>
<evidence type="ECO:0000256" key="2">
    <source>
        <dbReference type="ARBA" id="ARBA00023015"/>
    </source>
</evidence>
<evidence type="ECO:0000313" key="9">
    <source>
        <dbReference type="Proteomes" id="UP001278766"/>
    </source>
</evidence>
<evidence type="ECO:0000256" key="1">
    <source>
        <dbReference type="ARBA" id="ARBA00004123"/>
    </source>
</evidence>
<evidence type="ECO:0000256" key="4">
    <source>
        <dbReference type="ARBA" id="ARBA00023163"/>
    </source>
</evidence>
<dbReference type="Gene3D" id="4.10.280.10">
    <property type="entry name" value="Helix-loop-helix DNA-binding domain"/>
    <property type="match status" value="1"/>
</dbReference>